<sequence length="636" mass="71348">MSQDPNEGTSNPVGSLVPTQSPSLAPTINDAVELTPEGIREHFPRLQELMAEYVREERLRGVRVRLAYEEEPVVSALPHSGVETHTPVQTTSMFANSFATTPSLVFETPQSLFQNNLDMFSGQTQRSNMTACPIGSSLPMAEPMPYYTSIPSTGQMMPFPPYSQHLTTNAISSSGENLVLPNFSTHLHNHVTSGFGNNHVAGNFPAYMSGQTTVQPTGICTIYNGQDVFLAKEDDDSKISLDARFPAQLINIGPTLSRKGRRSLIELLLKNRNVFAWTPSDMTGVPWTVAEHQLQVREHYRPVAQKKRGMATERSLAVTAEVDKLVSAGILKEVHYHTWIANPVMVRKHDGTWRMCVDFKDLNKACPKDCYPLPEIDHKVDAVAGFRFKCFLDAYKGYHQIQMKEPTKQGNRWNSTNCFARHFKVSYFTNPKWCQLKQPYAIILQDVTAKEGKGKSKIRKIEEPGIQRNRTGRTITYVLIGPRKNREKLRTHMIPGMSRRTGLTGGLLVETWRESFTPKVEGRCNQVKNKAEKTLRYSSQPFSPEKEHTRNTRKEAKKHGATMPKEESFSSQKLGLPGEDQYKYQGQLALRGITSLSLTLLNLSLTSFSDLETYSHAGGLSQEILSCDKTNGVFCS</sequence>
<gene>
    <name evidence="2" type="ORF">E3N88_02747</name>
</gene>
<keyword evidence="3" id="KW-1185">Reference proteome</keyword>
<protein>
    <recommendedName>
        <fullName evidence="4">Reverse transcriptase domain-containing protein</fullName>
    </recommendedName>
</protein>
<dbReference type="AlphaFoldDB" id="A0A5N6Q6P6"/>
<dbReference type="EMBL" id="SZYD01000001">
    <property type="protein sequence ID" value="KAD7479611.1"/>
    <property type="molecule type" value="Genomic_DNA"/>
</dbReference>
<evidence type="ECO:0000313" key="2">
    <source>
        <dbReference type="EMBL" id="KAD7479611.1"/>
    </source>
</evidence>
<dbReference type="InterPro" id="IPR053134">
    <property type="entry name" value="RNA-dir_DNA_polymerase"/>
</dbReference>
<dbReference type="CDD" id="cd01647">
    <property type="entry name" value="RT_LTR"/>
    <property type="match status" value="1"/>
</dbReference>
<dbReference type="Proteomes" id="UP000326396">
    <property type="component" value="Linkage Group LG1"/>
</dbReference>
<dbReference type="Gene3D" id="3.10.10.10">
    <property type="entry name" value="HIV Type 1 Reverse Transcriptase, subunit A, domain 1"/>
    <property type="match status" value="1"/>
</dbReference>
<dbReference type="SUPFAM" id="SSF56672">
    <property type="entry name" value="DNA/RNA polymerases"/>
    <property type="match status" value="1"/>
</dbReference>
<comment type="caution">
    <text evidence="2">The sequence shown here is derived from an EMBL/GenBank/DDBJ whole genome shotgun (WGS) entry which is preliminary data.</text>
</comment>
<reference evidence="2 3" key="1">
    <citation type="submission" date="2019-05" db="EMBL/GenBank/DDBJ databases">
        <title>Mikania micrantha, genome provides insights into the molecular mechanism of rapid growth.</title>
        <authorList>
            <person name="Liu B."/>
        </authorList>
    </citation>
    <scope>NUCLEOTIDE SEQUENCE [LARGE SCALE GENOMIC DNA]</scope>
    <source>
        <strain evidence="2">NLD-2019</strain>
        <tissue evidence="2">Leaf</tissue>
    </source>
</reference>
<feature type="region of interest" description="Disordered" evidence="1">
    <location>
        <begin position="536"/>
        <end position="576"/>
    </location>
</feature>
<proteinExistence type="predicted"/>
<dbReference type="PANTHER" id="PTHR24559">
    <property type="entry name" value="TRANSPOSON TY3-I GAG-POL POLYPROTEIN"/>
    <property type="match status" value="1"/>
</dbReference>
<name>A0A5N6Q6P6_9ASTR</name>
<dbReference type="Gene3D" id="3.30.70.270">
    <property type="match status" value="1"/>
</dbReference>
<organism evidence="2 3">
    <name type="scientific">Mikania micrantha</name>
    <name type="common">bitter vine</name>
    <dbReference type="NCBI Taxonomy" id="192012"/>
    <lineage>
        <taxon>Eukaryota</taxon>
        <taxon>Viridiplantae</taxon>
        <taxon>Streptophyta</taxon>
        <taxon>Embryophyta</taxon>
        <taxon>Tracheophyta</taxon>
        <taxon>Spermatophyta</taxon>
        <taxon>Magnoliopsida</taxon>
        <taxon>eudicotyledons</taxon>
        <taxon>Gunneridae</taxon>
        <taxon>Pentapetalae</taxon>
        <taxon>asterids</taxon>
        <taxon>campanulids</taxon>
        <taxon>Asterales</taxon>
        <taxon>Asteraceae</taxon>
        <taxon>Asteroideae</taxon>
        <taxon>Heliantheae alliance</taxon>
        <taxon>Eupatorieae</taxon>
        <taxon>Mikania</taxon>
    </lineage>
</organism>
<dbReference type="InterPro" id="IPR043502">
    <property type="entry name" value="DNA/RNA_pol_sf"/>
</dbReference>
<dbReference type="InterPro" id="IPR043128">
    <property type="entry name" value="Rev_trsase/Diguanyl_cyclase"/>
</dbReference>
<evidence type="ECO:0000313" key="3">
    <source>
        <dbReference type="Proteomes" id="UP000326396"/>
    </source>
</evidence>
<accession>A0A5N6Q6P6</accession>
<evidence type="ECO:0000256" key="1">
    <source>
        <dbReference type="SAM" id="MobiDB-lite"/>
    </source>
</evidence>
<feature type="compositionally biased region" description="Basic and acidic residues" evidence="1">
    <location>
        <begin position="544"/>
        <end position="554"/>
    </location>
</feature>
<evidence type="ECO:0008006" key="4">
    <source>
        <dbReference type="Google" id="ProtNLM"/>
    </source>
</evidence>
<feature type="region of interest" description="Disordered" evidence="1">
    <location>
        <begin position="1"/>
        <end position="25"/>
    </location>
</feature>
<dbReference type="PANTHER" id="PTHR24559:SF444">
    <property type="entry name" value="REVERSE TRANSCRIPTASE DOMAIN-CONTAINING PROTEIN"/>
    <property type="match status" value="1"/>
</dbReference>